<dbReference type="InterPro" id="IPR005225">
    <property type="entry name" value="Small_GTP-bd"/>
</dbReference>
<gene>
    <name evidence="17" type="primary">feoB</name>
    <name evidence="17" type="ORF">C4S77_03640</name>
</gene>
<feature type="transmembrane region" description="Helical" evidence="15">
    <location>
        <begin position="502"/>
        <end position="523"/>
    </location>
</feature>
<dbReference type="NCBIfam" id="TIGR00437">
    <property type="entry name" value="feoB"/>
    <property type="match status" value="1"/>
</dbReference>
<comment type="caution">
    <text evidence="17">The sequence shown here is derived from an EMBL/GenBank/DDBJ whole genome shotgun (WGS) entry which is preliminary data.</text>
</comment>
<dbReference type="InterPro" id="IPR011640">
    <property type="entry name" value="Fe2_transport_prot_B_C"/>
</dbReference>
<feature type="transmembrane region" description="Helical" evidence="15">
    <location>
        <begin position="446"/>
        <end position="466"/>
    </location>
</feature>
<keyword evidence="4 15" id="KW-0410">Iron transport</keyword>
<evidence type="ECO:0000256" key="3">
    <source>
        <dbReference type="ARBA" id="ARBA00022475"/>
    </source>
</evidence>
<keyword evidence="14" id="KW-0460">Magnesium</keyword>
<keyword evidence="18" id="KW-1185">Reference proteome</keyword>
<dbReference type="Gene3D" id="3.40.50.300">
    <property type="entry name" value="P-loop containing nucleotide triphosphate hydrolases"/>
    <property type="match status" value="1"/>
</dbReference>
<keyword evidence="3" id="KW-1003">Cell membrane</keyword>
<dbReference type="InterPro" id="IPR006073">
    <property type="entry name" value="GTP-bd"/>
</dbReference>
<feature type="domain" description="FeoB-type G" evidence="16">
    <location>
        <begin position="3"/>
        <end position="169"/>
    </location>
</feature>
<feature type="transmembrane region" description="Helical" evidence="15">
    <location>
        <begin position="374"/>
        <end position="396"/>
    </location>
</feature>
<feature type="binding site" evidence="13">
    <location>
        <begin position="120"/>
        <end position="123"/>
    </location>
    <ligand>
        <name>GTP</name>
        <dbReference type="ChEBI" id="CHEBI:37565"/>
        <label>1</label>
    </ligand>
</feature>
<feature type="binding site" evidence="13">
    <location>
        <begin position="35"/>
        <end position="39"/>
    </location>
    <ligand>
        <name>GTP</name>
        <dbReference type="ChEBI" id="CHEBI:37565"/>
        <label>2</label>
    </ligand>
</feature>
<evidence type="ECO:0000256" key="10">
    <source>
        <dbReference type="ARBA" id="ARBA00023134"/>
    </source>
</evidence>
<dbReference type="GO" id="GO:0015093">
    <property type="term" value="F:ferrous iron transmembrane transporter activity"/>
    <property type="evidence" value="ECO:0007669"/>
    <property type="project" value="UniProtKB-UniRule"/>
</dbReference>
<evidence type="ECO:0000313" key="17">
    <source>
        <dbReference type="EMBL" id="PQL94264.1"/>
    </source>
</evidence>
<dbReference type="AlphaFoldDB" id="A0A2S8AFF1"/>
<feature type="binding site" evidence="13">
    <location>
        <begin position="56"/>
        <end position="59"/>
    </location>
    <ligand>
        <name>GTP</name>
        <dbReference type="ChEBI" id="CHEBI:37565"/>
        <label>3</label>
    </ligand>
</feature>
<comment type="similarity">
    <text evidence="15">Belongs to the TRAFAC class TrmE-Era-EngA-EngB-Septin-like GTPase superfamily. FeoB GTPase (TC 9.A.8) family.</text>
</comment>
<dbReference type="NCBIfam" id="TIGR00231">
    <property type="entry name" value="small_GTP"/>
    <property type="match status" value="1"/>
</dbReference>
<dbReference type="SUPFAM" id="SSF52540">
    <property type="entry name" value="P-loop containing nucleoside triphosphate hydrolases"/>
    <property type="match status" value="1"/>
</dbReference>
<dbReference type="Proteomes" id="UP000238042">
    <property type="component" value="Unassembled WGS sequence"/>
</dbReference>
<feature type="transmembrane region" description="Helical" evidence="15">
    <location>
        <begin position="655"/>
        <end position="676"/>
    </location>
</feature>
<keyword evidence="7 15" id="KW-1133">Transmembrane helix</keyword>
<dbReference type="InterPro" id="IPR030389">
    <property type="entry name" value="G_FEOB_dom"/>
</dbReference>
<dbReference type="Pfam" id="PF07670">
    <property type="entry name" value="Gate"/>
    <property type="match status" value="2"/>
</dbReference>
<keyword evidence="8 15" id="KW-0408">Iron</keyword>
<dbReference type="OrthoDB" id="9809127at2"/>
<evidence type="ECO:0000256" key="15">
    <source>
        <dbReference type="RuleBase" id="RU362098"/>
    </source>
</evidence>
<evidence type="ECO:0000256" key="2">
    <source>
        <dbReference type="ARBA" id="ARBA00022448"/>
    </source>
</evidence>
<keyword evidence="11 15" id="KW-0472">Membrane</keyword>
<dbReference type="CDD" id="cd01879">
    <property type="entry name" value="FeoB"/>
    <property type="match status" value="1"/>
</dbReference>
<dbReference type="GO" id="GO:0005886">
    <property type="term" value="C:plasma membrane"/>
    <property type="evidence" value="ECO:0007669"/>
    <property type="project" value="UniProtKB-SubCell"/>
</dbReference>
<evidence type="ECO:0000259" key="16">
    <source>
        <dbReference type="PROSITE" id="PS51711"/>
    </source>
</evidence>
<organism evidence="17 18">
    <name type="scientific">Apibacter adventoris</name>
    <dbReference type="NCBI Taxonomy" id="1679466"/>
    <lineage>
        <taxon>Bacteria</taxon>
        <taxon>Pseudomonadati</taxon>
        <taxon>Bacteroidota</taxon>
        <taxon>Flavobacteriia</taxon>
        <taxon>Flavobacteriales</taxon>
        <taxon>Weeksellaceae</taxon>
        <taxon>Apibacter</taxon>
    </lineage>
</organism>
<keyword evidence="14" id="KW-0479">Metal-binding</keyword>
<evidence type="ECO:0000256" key="9">
    <source>
        <dbReference type="ARBA" id="ARBA00023065"/>
    </source>
</evidence>
<feature type="transmembrane region" description="Helical" evidence="15">
    <location>
        <begin position="618"/>
        <end position="643"/>
    </location>
</feature>
<feature type="transmembrane region" description="Helical" evidence="15">
    <location>
        <begin position="330"/>
        <end position="353"/>
    </location>
</feature>
<comment type="function">
    <text evidence="15">Probable transporter of a GTP-driven Fe(2+) uptake system.</text>
</comment>
<keyword evidence="5 15" id="KW-0812">Transmembrane</keyword>
<dbReference type="InterPro" id="IPR050860">
    <property type="entry name" value="FeoB_GTPase"/>
</dbReference>
<evidence type="ECO:0000256" key="6">
    <source>
        <dbReference type="ARBA" id="ARBA00022741"/>
    </source>
</evidence>
<dbReference type="Pfam" id="PF07664">
    <property type="entry name" value="FeoB_C"/>
    <property type="match status" value="1"/>
</dbReference>
<accession>A0A2S8AFF1</accession>
<dbReference type="Pfam" id="PF02421">
    <property type="entry name" value="FeoB_N"/>
    <property type="match status" value="1"/>
</dbReference>
<evidence type="ECO:0000256" key="8">
    <source>
        <dbReference type="ARBA" id="ARBA00023004"/>
    </source>
</evidence>
<dbReference type="GO" id="GO:0005525">
    <property type="term" value="F:GTP binding"/>
    <property type="evidence" value="ECO:0007669"/>
    <property type="project" value="UniProtKB-KW"/>
</dbReference>
<dbReference type="PANTHER" id="PTHR43185:SF1">
    <property type="entry name" value="FE(2+) TRANSPORTER FEOB"/>
    <property type="match status" value="1"/>
</dbReference>
<feature type="binding site" evidence="13">
    <location>
        <begin position="10"/>
        <end position="17"/>
    </location>
    <ligand>
        <name>GTP</name>
        <dbReference type="ChEBI" id="CHEBI:37565"/>
        <label>1</label>
    </ligand>
</feature>
<protein>
    <recommendedName>
        <fullName evidence="12 15">Ferrous iron transport protein B</fullName>
    </recommendedName>
</protein>
<dbReference type="RefSeq" id="WP_105246140.1">
    <property type="nucleotide sequence ID" value="NZ_PSZM01000024.1"/>
</dbReference>
<evidence type="ECO:0000256" key="1">
    <source>
        <dbReference type="ARBA" id="ARBA00004651"/>
    </source>
</evidence>
<feature type="transmembrane region" description="Helical" evidence="15">
    <location>
        <begin position="274"/>
        <end position="294"/>
    </location>
</feature>
<sequence length="677" mass="76588">MSEKNIILVGNPNAGKTTLFNQLSGLHQKTGNYPGITVEQKKGKFKYKDVNYTLIDLPGTYSLCPSSEDEKVVLNAFSDPSNSDYPDLIIVVADVHNMKRSLFLYEQVIDLEIPTILAINQIDEIEKEGILLRKDNLSTCFDTPVILISSRKGIGIKELKEAIHNGGSKKKQNTFNYPKEITGAINIITQTFHTNDYLAWLFLSQTNLQNIPEKYRKKVSEVIKEYKIIPKRLQIKETISRHQFIDNLIEKVVYKDPTYQTITNKLDKVLLHPFWGYVIFFGILFLIFQALFFLSSYPQDWIEGFFASFSSFLSEKLPAGPLTELLADGLIPGISGVVVFVPQIAILFFFLLLMEESGYMARVVFIMDRWFRPFGLSGKSVVPLLSGAACAIPAIMSARNIENSKERLITILVTPFITCSARLPIYSIIIALIIPKGHGLFNLQGVTMMIMYLLGVIMAFIGAAFANKFLKSTYKSYLILDMPNYKIPFWRNVFYGLFEKSWSFVANAGKIILAVSVILWVLGSFGKTNNKSKETSYFTKTTLENSYLGAFGKTIEPIFEPLGFDWKIDIGILSSFAAREVFVGTLASIYSMEDDGAENLKLKELMKKDINHNTGKPTFNFATGISILLFYAFAMQCVSTLAIVKKETNSWKWPFLQLFFMTGIAYFIAFLCYQILK</sequence>
<feature type="transmembrane region" description="Helical" evidence="15">
    <location>
        <begin position="408"/>
        <end position="434"/>
    </location>
</feature>
<reference evidence="17 18" key="1">
    <citation type="submission" date="2018-02" db="EMBL/GenBank/DDBJ databases">
        <title>Genome sequences of Apibacter spp., gut symbionts of Asian honey bees.</title>
        <authorList>
            <person name="Kwong W.K."/>
            <person name="Steele M.I."/>
            <person name="Moran N.A."/>
        </authorList>
    </citation>
    <scope>NUCLEOTIDE SEQUENCE [LARGE SCALE GENOMIC DNA]</scope>
    <source>
        <strain evidence="18">wkB301</strain>
    </source>
</reference>
<feature type="binding site" evidence="14">
    <location>
        <position position="24"/>
    </location>
    <ligand>
        <name>Mg(2+)</name>
        <dbReference type="ChEBI" id="CHEBI:18420"/>
        <label>2</label>
    </ligand>
</feature>
<evidence type="ECO:0000256" key="13">
    <source>
        <dbReference type="PIRSR" id="PIRSR603373-1"/>
    </source>
</evidence>
<evidence type="ECO:0000256" key="14">
    <source>
        <dbReference type="PIRSR" id="PIRSR603373-2"/>
    </source>
</evidence>
<dbReference type="GO" id="GO:0046872">
    <property type="term" value="F:metal ion binding"/>
    <property type="evidence" value="ECO:0007669"/>
    <property type="project" value="UniProtKB-KW"/>
</dbReference>
<feature type="binding site" evidence="14">
    <location>
        <position position="21"/>
    </location>
    <ligand>
        <name>Mg(2+)</name>
        <dbReference type="ChEBI" id="CHEBI:18420"/>
        <label>2</label>
    </ligand>
</feature>
<dbReference type="PANTHER" id="PTHR43185">
    <property type="entry name" value="FERROUS IRON TRANSPORT PROTEIN B"/>
    <property type="match status" value="1"/>
</dbReference>
<dbReference type="InterPro" id="IPR011642">
    <property type="entry name" value="Gate_dom"/>
</dbReference>
<comment type="subcellular location">
    <subcellularLocation>
        <location evidence="15">Cell inner membrane</location>
        <topology evidence="15">Multi-pass membrane protein</topology>
    </subcellularLocation>
    <subcellularLocation>
        <location evidence="1">Cell membrane</location>
        <topology evidence="1">Multi-pass membrane protein</topology>
    </subcellularLocation>
</comment>
<keyword evidence="6 13" id="KW-0547">Nucleotide-binding</keyword>
<feature type="binding site" evidence="14">
    <location>
        <position position="25"/>
    </location>
    <ligand>
        <name>Mg(2+)</name>
        <dbReference type="ChEBI" id="CHEBI:18420"/>
        <label>2</label>
    </ligand>
</feature>
<dbReference type="InterPro" id="IPR027417">
    <property type="entry name" value="P-loop_NTPase"/>
</dbReference>
<dbReference type="PROSITE" id="PS51711">
    <property type="entry name" value="G_FEOB"/>
    <property type="match status" value="1"/>
</dbReference>
<evidence type="ECO:0000256" key="11">
    <source>
        <dbReference type="ARBA" id="ARBA00023136"/>
    </source>
</evidence>
<name>A0A2S8AFF1_9FLAO</name>
<dbReference type="EMBL" id="PSZM01000024">
    <property type="protein sequence ID" value="PQL94264.1"/>
    <property type="molecule type" value="Genomic_DNA"/>
</dbReference>
<keyword evidence="9" id="KW-0406">Ion transport</keyword>
<evidence type="ECO:0000256" key="5">
    <source>
        <dbReference type="ARBA" id="ARBA00022692"/>
    </source>
</evidence>
<dbReference type="PRINTS" id="PR00326">
    <property type="entry name" value="GTP1OBG"/>
</dbReference>
<keyword evidence="10 13" id="KW-0342">GTP-binding</keyword>
<proteinExistence type="inferred from homology"/>
<keyword evidence="2 15" id="KW-0813">Transport</keyword>
<evidence type="ECO:0000256" key="7">
    <source>
        <dbReference type="ARBA" id="ARBA00022989"/>
    </source>
</evidence>
<evidence type="ECO:0000313" key="18">
    <source>
        <dbReference type="Proteomes" id="UP000238042"/>
    </source>
</evidence>
<evidence type="ECO:0000256" key="4">
    <source>
        <dbReference type="ARBA" id="ARBA00022496"/>
    </source>
</evidence>
<evidence type="ECO:0000256" key="12">
    <source>
        <dbReference type="NCBIfam" id="TIGR00437"/>
    </source>
</evidence>
<dbReference type="InterPro" id="IPR003373">
    <property type="entry name" value="Fe2_transport_prot-B"/>
</dbReference>